<dbReference type="EMBL" id="CP032382">
    <property type="protein sequence ID" value="AYB35170.1"/>
    <property type="molecule type" value="Genomic_DNA"/>
</dbReference>
<sequence length="687" mass="77479">MQHGLKSVSTARRIALWICILWAHALIGQKAHLPQGDGVRSPAELEIDSLKTLLKGSTAAARKVEIYDQLCFAYASTLGDVAVAHRYADSVKWVADQSRDQSVLAASHYCYGVVSRYEGKYSEALDHFQHQVSYCHASGDSSRLANTLFQVAVVQEGLGRYEQSLATSYKALAMFQRNDVPFGVAITFMHIGNLFVRLKNYDKAIDMYHQSLGIFDSLKADLKCKMGKLRVLMNLGNAWAELKQHDRALTFYKESLVISHSLGSRRTTGTALSSIGEVLNALGQYDSALRYHQQALSIREQMSQRDKILLSLICVGETYMFLGMYPLATTHLLRALSLSKEFHSKPGLRDTYQKLSVLYSDQHNYEKAYAYHRLYMAMKDSVLNEETSKQFSELQTKYETGEKDKRIALLAKEKEIQQKESQQQATLNKAFAGGFVLVLLIAVLAFYIYRQRVLLTAKINEAKEAHFKRQVSEMEMKALRAQINPHFLFNCMNSINVMIGKGDTENASLYLSKFSKLVRLILENAGASVVTLESEIELLESYIQLEELRAPGKISHSVSVDKSIDTQCTYLPSMVLQPFVENAIWHGIMHKECKSKGSISIAIEPQEDALFCTIEDNGIGRERAQQLRDASLLQKKSMGMKITEQRLQLLGKQTHHHYRYIDVVDLKDAGNRPLGTRVTVTIPICND</sequence>
<feature type="transmembrane region" description="Helical" evidence="2">
    <location>
        <begin position="430"/>
        <end position="449"/>
    </location>
</feature>
<dbReference type="PANTHER" id="PTHR34220">
    <property type="entry name" value="SENSOR HISTIDINE KINASE YPDA"/>
    <property type="match status" value="1"/>
</dbReference>
<dbReference type="InterPro" id="IPR050640">
    <property type="entry name" value="Bact_2-comp_sensor_kinase"/>
</dbReference>
<dbReference type="PROSITE" id="PS50005">
    <property type="entry name" value="TPR"/>
    <property type="match status" value="2"/>
</dbReference>
<dbReference type="AlphaFoldDB" id="A0A385SZD8"/>
<feature type="repeat" description="TPR" evidence="1">
    <location>
        <begin position="185"/>
        <end position="218"/>
    </location>
</feature>
<dbReference type="InterPro" id="IPR019734">
    <property type="entry name" value="TPR_rpt"/>
</dbReference>
<dbReference type="SUPFAM" id="SSF55874">
    <property type="entry name" value="ATPase domain of HSP90 chaperone/DNA topoisomerase II/histidine kinase"/>
    <property type="match status" value="1"/>
</dbReference>
<dbReference type="GO" id="GO:0000155">
    <property type="term" value="F:phosphorelay sensor kinase activity"/>
    <property type="evidence" value="ECO:0007669"/>
    <property type="project" value="InterPro"/>
</dbReference>
<dbReference type="KEGG" id="chk:D4L85_33325"/>
<organism evidence="4 5">
    <name type="scientific">Chryseolinea soli</name>
    <dbReference type="NCBI Taxonomy" id="2321403"/>
    <lineage>
        <taxon>Bacteria</taxon>
        <taxon>Pseudomonadati</taxon>
        <taxon>Bacteroidota</taxon>
        <taxon>Cytophagia</taxon>
        <taxon>Cytophagales</taxon>
        <taxon>Fulvivirgaceae</taxon>
        <taxon>Chryseolinea</taxon>
    </lineage>
</organism>
<dbReference type="Pfam" id="PF13424">
    <property type="entry name" value="TPR_12"/>
    <property type="match status" value="2"/>
</dbReference>
<keyword evidence="2" id="KW-0812">Transmembrane</keyword>
<accession>A0A385SZD8</accession>
<dbReference type="Proteomes" id="UP000266183">
    <property type="component" value="Chromosome"/>
</dbReference>
<evidence type="ECO:0000313" key="5">
    <source>
        <dbReference type="Proteomes" id="UP000266183"/>
    </source>
</evidence>
<protein>
    <recommendedName>
        <fullName evidence="3">Signal transduction histidine kinase internal region domain-containing protein</fullName>
    </recommendedName>
</protein>
<feature type="repeat" description="TPR" evidence="1">
    <location>
        <begin position="269"/>
        <end position="302"/>
    </location>
</feature>
<keyword evidence="2" id="KW-0472">Membrane</keyword>
<dbReference type="InterPro" id="IPR036890">
    <property type="entry name" value="HATPase_C_sf"/>
</dbReference>
<dbReference type="InterPro" id="IPR011990">
    <property type="entry name" value="TPR-like_helical_dom_sf"/>
</dbReference>
<name>A0A385SZD8_9BACT</name>
<dbReference type="Gene3D" id="3.30.565.10">
    <property type="entry name" value="Histidine kinase-like ATPase, C-terminal domain"/>
    <property type="match status" value="1"/>
</dbReference>
<evidence type="ECO:0000256" key="2">
    <source>
        <dbReference type="SAM" id="Phobius"/>
    </source>
</evidence>
<feature type="domain" description="Signal transduction histidine kinase internal region" evidence="3">
    <location>
        <begin position="474"/>
        <end position="552"/>
    </location>
</feature>
<keyword evidence="2" id="KW-1133">Transmembrane helix</keyword>
<gene>
    <name evidence="4" type="ORF">D4L85_33325</name>
</gene>
<evidence type="ECO:0000256" key="1">
    <source>
        <dbReference type="PROSITE-ProRule" id="PRU00339"/>
    </source>
</evidence>
<evidence type="ECO:0000313" key="4">
    <source>
        <dbReference type="EMBL" id="AYB35170.1"/>
    </source>
</evidence>
<feature type="transmembrane region" description="Helical" evidence="2">
    <location>
        <begin position="308"/>
        <end position="328"/>
    </location>
</feature>
<dbReference type="Gene3D" id="1.25.40.10">
    <property type="entry name" value="Tetratricopeptide repeat domain"/>
    <property type="match status" value="1"/>
</dbReference>
<dbReference type="SMART" id="SM00028">
    <property type="entry name" value="TPR"/>
    <property type="match status" value="7"/>
</dbReference>
<keyword evidence="1" id="KW-0802">TPR repeat</keyword>
<dbReference type="SUPFAM" id="SSF48452">
    <property type="entry name" value="TPR-like"/>
    <property type="match status" value="2"/>
</dbReference>
<reference evidence="5" key="1">
    <citation type="submission" date="2018-09" db="EMBL/GenBank/DDBJ databases">
        <title>Chryseolinea sp. KIS68-18 isolated from soil.</title>
        <authorList>
            <person name="Weon H.-Y."/>
            <person name="Kwon S.-W."/>
            <person name="Lee S.A."/>
        </authorList>
    </citation>
    <scope>NUCLEOTIDE SEQUENCE [LARGE SCALE GENOMIC DNA]</scope>
    <source>
        <strain evidence="5">KIS68-18</strain>
    </source>
</reference>
<dbReference type="InterPro" id="IPR010559">
    <property type="entry name" value="Sig_transdc_His_kin_internal"/>
</dbReference>
<dbReference type="Pfam" id="PF06580">
    <property type="entry name" value="His_kinase"/>
    <property type="match status" value="1"/>
</dbReference>
<evidence type="ECO:0000259" key="3">
    <source>
        <dbReference type="Pfam" id="PF06580"/>
    </source>
</evidence>
<dbReference type="PANTHER" id="PTHR34220:SF7">
    <property type="entry name" value="SENSOR HISTIDINE KINASE YPDA"/>
    <property type="match status" value="1"/>
</dbReference>
<feature type="transmembrane region" description="Helical" evidence="2">
    <location>
        <begin position="180"/>
        <end position="198"/>
    </location>
</feature>
<proteinExistence type="predicted"/>
<dbReference type="GO" id="GO:0016020">
    <property type="term" value="C:membrane"/>
    <property type="evidence" value="ECO:0007669"/>
    <property type="project" value="InterPro"/>
</dbReference>
<keyword evidence="5" id="KW-1185">Reference proteome</keyword>